<dbReference type="EMBL" id="CP089982">
    <property type="protein sequence ID" value="WXA96936.1"/>
    <property type="molecule type" value="Genomic_DNA"/>
</dbReference>
<dbReference type="NCBIfam" id="NF041621">
    <property type="entry name" value="MXAN_5187_C_dom"/>
    <property type="match status" value="1"/>
</dbReference>
<evidence type="ECO:0000256" key="2">
    <source>
        <dbReference type="SAM" id="Phobius"/>
    </source>
</evidence>
<feature type="compositionally biased region" description="Pro residues" evidence="1">
    <location>
        <begin position="473"/>
        <end position="497"/>
    </location>
</feature>
<reference evidence="4 5" key="1">
    <citation type="submission" date="2021-12" db="EMBL/GenBank/DDBJ databases">
        <title>Discovery of the Pendulisporaceae a myxobacterial family with distinct sporulation behavior and unique specialized metabolism.</title>
        <authorList>
            <person name="Garcia R."/>
            <person name="Popoff A."/>
            <person name="Bader C.D."/>
            <person name="Loehr J."/>
            <person name="Walesch S."/>
            <person name="Walt C."/>
            <person name="Boldt J."/>
            <person name="Bunk B."/>
            <person name="Haeckl F.J.F.P.J."/>
            <person name="Gunesch A.P."/>
            <person name="Birkelbach J."/>
            <person name="Nuebel U."/>
            <person name="Pietschmann T."/>
            <person name="Bach T."/>
            <person name="Mueller R."/>
        </authorList>
    </citation>
    <scope>NUCLEOTIDE SEQUENCE [LARGE SCALE GENOMIC DNA]</scope>
    <source>
        <strain evidence="4 5">MSr12523</strain>
    </source>
</reference>
<evidence type="ECO:0000313" key="5">
    <source>
        <dbReference type="Proteomes" id="UP001379533"/>
    </source>
</evidence>
<name>A0ABZ2KKP0_9BACT</name>
<sequence>MMLLSRFWYVFLSLLIAISLYVSYVAVGQYNRRNQVAMTEGLASDSQVVRWALQIDARRRLDALLPAAVDKEVQEGLVAAATKDPKDRAIPKAREDARKALDTFNQKLPPDLKYDALFAVDRDGRVLAHVGFEQANASPDFELGGYPAVYDALHGYLRDDTWVLGGRLYRVSARSVEYDVTQPPAGAVVALRLIDTRFAQDIATLTRANIAFYAAGVRVASAVPAGAESFDAKLLDQLTGELTQVEADKNYRESGRTNIRTLDHDDLGAIFARFEGDAWEQRAGFVVARTRVSIGGPTGFLSGADDKDRASAPRFVLFLVAVVFSLIGVGFSFLEHTLPLNEMKRQAERFRKGEIDLLQLSRFRGLYRPIATDLNAGVERIAEKGGAPRKLADVEKILGPVPAQPAMSAFAFPGPDGNQMPPSQSGSAPHPIPQGPGGFVPPPSGGPGPAHRNAGPSSRPVLSANSTGGFAPVEPPSRPAFAGRPPPPPSAGIPPGPGAYAASARAIPQSSPQPQPQSGKISAAQSGPHVVPSSRPPLPSGHRPPPPPPARTSRPNLAVPPAPGTPPPPVPARPVGVPSSHDSGAGRLPPPPPGQRPPPPLQRPQTGPTSVAPLSPETRALLQEAKEDGRDPDRVLDDEPATVVGSAPREVLAKAAGEEAEWRIVYEDFIRTKKQCGEPTEGLTFAKFQHTLKKNRDALIARHGCKRVRFSVYVKEGRASLKATPVKD</sequence>
<dbReference type="PRINTS" id="PR01217">
    <property type="entry name" value="PRICHEXTENSN"/>
</dbReference>
<feature type="compositionally biased region" description="Basic and acidic residues" evidence="1">
    <location>
        <begin position="624"/>
        <end position="637"/>
    </location>
</feature>
<evidence type="ECO:0000313" key="4">
    <source>
        <dbReference type="EMBL" id="WXA96936.1"/>
    </source>
</evidence>
<accession>A0ABZ2KKP0</accession>
<feature type="transmembrane region" description="Helical" evidence="2">
    <location>
        <begin position="6"/>
        <end position="27"/>
    </location>
</feature>
<protein>
    <recommendedName>
        <fullName evidence="3">CHASE4 domain-containing protein</fullName>
    </recommendedName>
</protein>
<dbReference type="Pfam" id="PF05228">
    <property type="entry name" value="CHASE4"/>
    <property type="match status" value="1"/>
</dbReference>
<gene>
    <name evidence="4" type="ORF">LZC95_08805</name>
</gene>
<dbReference type="NCBIfam" id="NF041620">
    <property type="entry name" value="MXAN_5187_fam"/>
    <property type="match status" value="1"/>
</dbReference>
<evidence type="ECO:0000259" key="3">
    <source>
        <dbReference type="Pfam" id="PF05228"/>
    </source>
</evidence>
<feature type="compositionally biased region" description="Pro residues" evidence="1">
    <location>
        <begin position="534"/>
        <end position="550"/>
    </location>
</feature>
<feature type="region of interest" description="Disordered" evidence="1">
    <location>
        <begin position="407"/>
        <end position="642"/>
    </location>
</feature>
<dbReference type="InterPro" id="IPR007892">
    <property type="entry name" value="CHASE4"/>
</dbReference>
<dbReference type="RefSeq" id="WP_394847551.1">
    <property type="nucleotide sequence ID" value="NZ_CP089982.1"/>
</dbReference>
<keyword evidence="5" id="KW-1185">Reference proteome</keyword>
<keyword evidence="2" id="KW-0472">Membrane</keyword>
<feature type="compositionally biased region" description="Pro residues" evidence="1">
    <location>
        <begin position="558"/>
        <end position="572"/>
    </location>
</feature>
<evidence type="ECO:0000256" key="1">
    <source>
        <dbReference type="SAM" id="MobiDB-lite"/>
    </source>
</evidence>
<feature type="compositionally biased region" description="Low complexity" evidence="1">
    <location>
        <begin position="498"/>
        <end position="518"/>
    </location>
</feature>
<feature type="domain" description="CHASE4" evidence="3">
    <location>
        <begin position="103"/>
        <end position="213"/>
    </location>
</feature>
<keyword evidence="2" id="KW-1133">Transmembrane helix</keyword>
<feature type="compositionally biased region" description="Pro residues" evidence="1">
    <location>
        <begin position="588"/>
        <end position="602"/>
    </location>
</feature>
<dbReference type="InterPro" id="IPR048134">
    <property type="entry name" value="MXAN_5187-like"/>
</dbReference>
<proteinExistence type="predicted"/>
<keyword evidence="2" id="KW-0812">Transmembrane</keyword>
<dbReference type="Proteomes" id="UP001379533">
    <property type="component" value="Chromosome"/>
</dbReference>
<organism evidence="4 5">
    <name type="scientific">Pendulispora brunnea</name>
    <dbReference type="NCBI Taxonomy" id="2905690"/>
    <lineage>
        <taxon>Bacteria</taxon>
        <taxon>Pseudomonadati</taxon>
        <taxon>Myxococcota</taxon>
        <taxon>Myxococcia</taxon>
        <taxon>Myxococcales</taxon>
        <taxon>Sorangiineae</taxon>
        <taxon>Pendulisporaceae</taxon>
        <taxon>Pendulispora</taxon>
    </lineage>
</organism>
<feature type="transmembrane region" description="Helical" evidence="2">
    <location>
        <begin position="315"/>
        <end position="334"/>
    </location>
</feature>
<feature type="compositionally biased region" description="Pro residues" evidence="1">
    <location>
        <begin position="430"/>
        <end position="446"/>
    </location>
</feature>